<gene>
    <name evidence="1" type="ORF">DPMN_014615</name>
</gene>
<dbReference type="InterPro" id="IPR043129">
    <property type="entry name" value="ATPase_NBD"/>
</dbReference>
<keyword evidence="2" id="KW-1185">Reference proteome</keyword>
<dbReference type="EMBL" id="JAIWYP010000001">
    <property type="protein sequence ID" value="KAH3890531.1"/>
    <property type="molecule type" value="Genomic_DNA"/>
</dbReference>
<dbReference type="Proteomes" id="UP000828390">
    <property type="component" value="Unassembled WGS sequence"/>
</dbReference>
<dbReference type="AlphaFoldDB" id="A0A9D4N9Z6"/>
<dbReference type="Gene3D" id="3.30.420.40">
    <property type="match status" value="1"/>
</dbReference>
<evidence type="ECO:0000313" key="2">
    <source>
        <dbReference type="Proteomes" id="UP000828390"/>
    </source>
</evidence>
<accession>A0A9D4N9Z6</accession>
<protein>
    <submittedName>
        <fullName evidence="1">Uncharacterized protein</fullName>
    </submittedName>
</protein>
<sequence length="64" mass="7456">MPAHKVFSACIRYLKDHLVNLQSVPGKSLKFREMHWVLTVPAIWDDSAKQFMREAAVEVRMPMN</sequence>
<dbReference type="PANTHER" id="PTHR14187">
    <property type="entry name" value="ALPHA KINASE/ELONGATION FACTOR 2 KINASE"/>
    <property type="match status" value="1"/>
</dbReference>
<proteinExistence type="predicted"/>
<reference evidence="1" key="2">
    <citation type="submission" date="2020-11" db="EMBL/GenBank/DDBJ databases">
        <authorList>
            <person name="McCartney M.A."/>
            <person name="Auch B."/>
            <person name="Kono T."/>
            <person name="Mallez S."/>
            <person name="Becker A."/>
            <person name="Gohl D.M."/>
            <person name="Silverstein K.A.T."/>
            <person name="Koren S."/>
            <person name="Bechman K.B."/>
            <person name="Herman A."/>
            <person name="Abrahante J.E."/>
            <person name="Garbe J."/>
        </authorList>
    </citation>
    <scope>NUCLEOTIDE SEQUENCE</scope>
    <source>
        <strain evidence="1">Duluth1</strain>
        <tissue evidence="1">Whole animal</tissue>
    </source>
</reference>
<name>A0A9D4N9Z6_DREPO</name>
<comment type="caution">
    <text evidence="1">The sequence shown here is derived from an EMBL/GenBank/DDBJ whole genome shotgun (WGS) entry which is preliminary data.</text>
</comment>
<dbReference type="SUPFAM" id="SSF53067">
    <property type="entry name" value="Actin-like ATPase domain"/>
    <property type="match status" value="1"/>
</dbReference>
<organism evidence="1 2">
    <name type="scientific">Dreissena polymorpha</name>
    <name type="common">Zebra mussel</name>
    <name type="synonym">Mytilus polymorpha</name>
    <dbReference type="NCBI Taxonomy" id="45954"/>
    <lineage>
        <taxon>Eukaryota</taxon>
        <taxon>Metazoa</taxon>
        <taxon>Spiralia</taxon>
        <taxon>Lophotrochozoa</taxon>
        <taxon>Mollusca</taxon>
        <taxon>Bivalvia</taxon>
        <taxon>Autobranchia</taxon>
        <taxon>Heteroconchia</taxon>
        <taxon>Euheterodonta</taxon>
        <taxon>Imparidentia</taxon>
        <taxon>Neoheterodontei</taxon>
        <taxon>Myida</taxon>
        <taxon>Dreissenoidea</taxon>
        <taxon>Dreissenidae</taxon>
        <taxon>Dreissena</taxon>
    </lineage>
</organism>
<reference evidence="1" key="1">
    <citation type="journal article" date="2019" name="bioRxiv">
        <title>The Genome of the Zebra Mussel, Dreissena polymorpha: A Resource for Invasive Species Research.</title>
        <authorList>
            <person name="McCartney M.A."/>
            <person name="Auch B."/>
            <person name="Kono T."/>
            <person name="Mallez S."/>
            <person name="Zhang Y."/>
            <person name="Obille A."/>
            <person name="Becker A."/>
            <person name="Abrahante J.E."/>
            <person name="Garbe J."/>
            <person name="Badalamenti J.P."/>
            <person name="Herman A."/>
            <person name="Mangelson H."/>
            <person name="Liachko I."/>
            <person name="Sullivan S."/>
            <person name="Sone E.D."/>
            <person name="Koren S."/>
            <person name="Silverstein K.A.T."/>
            <person name="Beckman K.B."/>
            <person name="Gohl D.M."/>
        </authorList>
    </citation>
    <scope>NUCLEOTIDE SEQUENCE</scope>
    <source>
        <strain evidence="1">Duluth1</strain>
        <tissue evidence="1">Whole animal</tissue>
    </source>
</reference>
<dbReference type="PANTHER" id="PTHR14187:SF5">
    <property type="entry name" value="HEAT SHOCK 70 KDA PROTEIN 12A"/>
    <property type="match status" value="1"/>
</dbReference>
<evidence type="ECO:0000313" key="1">
    <source>
        <dbReference type="EMBL" id="KAH3890531.1"/>
    </source>
</evidence>